<comment type="similarity">
    <text evidence="3">Belongs to the D-isomer specific 2-hydroxyacid dehydrogenase family.</text>
</comment>
<dbReference type="SUPFAM" id="SSF52283">
    <property type="entry name" value="Formate/glycerate dehydrogenase catalytic domain-like"/>
    <property type="match status" value="1"/>
</dbReference>
<dbReference type="Pfam" id="PF00389">
    <property type="entry name" value="2-Hacid_dh"/>
    <property type="match status" value="1"/>
</dbReference>
<dbReference type="GO" id="GO:0030267">
    <property type="term" value="F:glyoxylate reductase (NADPH) activity"/>
    <property type="evidence" value="ECO:0007669"/>
    <property type="project" value="TreeGrafter"/>
</dbReference>
<evidence type="ECO:0000313" key="7">
    <source>
        <dbReference type="Proteomes" id="UP000189911"/>
    </source>
</evidence>
<dbReference type="GO" id="GO:0016618">
    <property type="term" value="F:hydroxypyruvate reductase [NAD(P)H] activity"/>
    <property type="evidence" value="ECO:0007669"/>
    <property type="project" value="TreeGrafter"/>
</dbReference>
<keyword evidence="1 3" id="KW-0560">Oxidoreductase</keyword>
<feature type="domain" description="D-isomer specific 2-hydroxyacid dehydrogenase catalytic" evidence="4">
    <location>
        <begin position="73"/>
        <end position="116"/>
    </location>
</feature>
<dbReference type="EMBL" id="LT598452">
    <property type="protein sequence ID" value="SCV00775.1"/>
    <property type="molecule type" value="Genomic_DNA"/>
</dbReference>
<dbReference type="InterPro" id="IPR036291">
    <property type="entry name" value="NAD(P)-bd_dom_sf"/>
</dbReference>
<dbReference type="AlphaFoldDB" id="A0A1G4K9F2"/>
<dbReference type="Proteomes" id="UP000189911">
    <property type="component" value="Chromosome F"/>
</dbReference>
<keyword evidence="7" id="KW-1185">Reference proteome</keyword>
<dbReference type="Gene3D" id="3.40.50.720">
    <property type="entry name" value="NAD(P)-binding Rossmann-like Domain"/>
    <property type="match status" value="2"/>
</dbReference>
<accession>A0A1G4K9F2</accession>
<evidence type="ECO:0000256" key="3">
    <source>
        <dbReference type="RuleBase" id="RU003719"/>
    </source>
</evidence>
<reference evidence="7" key="1">
    <citation type="submission" date="2016-03" db="EMBL/GenBank/DDBJ databases">
        <authorList>
            <person name="Devillers Hugo."/>
        </authorList>
    </citation>
    <scope>NUCLEOTIDE SEQUENCE [LARGE SCALE GENOMIC DNA]</scope>
</reference>
<evidence type="ECO:0000256" key="2">
    <source>
        <dbReference type="ARBA" id="ARBA00023027"/>
    </source>
</evidence>
<evidence type="ECO:0000313" key="6">
    <source>
        <dbReference type="EMBL" id="SCV00775.1"/>
    </source>
</evidence>
<dbReference type="GO" id="GO:0051287">
    <property type="term" value="F:NAD binding"/>
    <property type="evidence" value="ECO:0007669"/>
    <property type="project" value="InterPro"/>
</dbReference>
<dbReference type="PANTHER" id="PTHR10996">
    <property type="entry name" value="2-HYDROXYACID DEHYDROGENASE-RELATED"/>
    <property type="match status" value="1"/>
</dbReference>
<dbReference type="OrthoDB" id="298012at2759"/>
<evidence type="ECO:0000259" key="4">
    <source>
        <dbReference type="Pfam" id="PF00389"/>
    </source>
</evidence>
<dbReference type="GO" id="GO:0005829">
    <property type="term" value="C:cytosol"/>
    <property type="evidence" value="ECO:0007669"/>
    <property type="project" value="TreeGrafter"/>
</dbReference>
<sequence length="376" mass="41775">MVKPGVLFIAEPDSSSRLYATVIKEEFQVETLELNYSDPESFLTYLCETFDSKSKPLTAIYGGFPAFHVIGGLTSDIIEDARFPKDTLKCIVLCSRGVNGIDLAALKKYDIKVYNYTDEEGPETYGVEAIEKIGLVSNDVADCALWHVLEGYRKFSYQQLNLRKTGNTLNARRSAAGKNPLSADFMFGQELKSYDVRSPKGQKGLILGLGGIGKQIALKLHYGLGMEIHYAKRNCDPTVSWLFHELNDSLYSKLSQFTTIVVALPGTLDTRHLIDTKFLSHCNDNLVIVNIGRGTIFDPQAIESAISKKQIRHFGLDVFYNEPEVESCLLADDESVTITPHIGSGTKDNFYQSCEFALNNILEVVIHGSPGYSRVN</sequence>
<dbReference type="SUPFAM" id="SSF51735">
    <property type="entry name" value="NAD(P)-binding Rossmann-fold domains"/>
    <property type="match status" value="1"/>
</dbReference>
<proteinExistence type="inferred from homology"/>
<dbReference type="InterPro" id="IPR006140">
    <property type="entry name" value="D-isomer_DH_NAD-bd"/>
</dbReference>
<name>A0A1G4K9F2_9SACH</name>
<protein>
    <submittedName>
        <fullName evidence="6">LANO_0F08526g1_1</fullName>
    </submittedName>
</protein>
<keyword evidence="2" id="KW-0520">NAD</keyword>
<organism evidence="6 7">
    <name type="scientific">Lachancea nothofagi CBS 11611</name>
    <dbReference type="NCBI Taxonomy" id="1266666"/>
    <lineage>
        <taxon>Eukaryota</taxon>
        <taxon>Fungi</taxon>
        <taxon>Dikarya</taxon>
        <taxon>Ascomycota</taxon>
        <taxon>Saccharomycotina</taxon>
        <taxon>Saccharomycetes</taxon>
        <taxon>Saccharomycetales</taxon>
        <taxon>Saccharomycetaceae</taxon>
        <taxon>Lachancea</taxon>
    </lineage>
</organism>
<feature type="domain" description="D-isomer specific 2-hydroxyacid dehydrogenase NAD-binding" evidence="5">
    <location>
        <begin position="190"/>
        <end position="343"/>
    </location>
</feature>
<dbReference type="InterPro" id="IPR006139">
    <property type="entry name" value="D-isomer_2_OHA_DH_cat_dom"/>
</dbReference>
<dbReference type="PANTHER" id="PTHR10996:SF178">
    <property type="entry name" value="2-HYDROXYACID DEHYDROGENASE YGL185C-RELATED"/>
    <property type="match status" value="1"/>
</dbReference>
<dbReference type="Pfam" id="PF02826">
    <property type="entry name" value="2-Hacid_dh_C"/>
    <property type="match status" value="1"/>
</dbReference>
<dbReference type="InterPro" id="IPR050223">
    <property type="entry name" value="D-isomer_2-hydroxyacid_DH"/>
</dbReference>
<evidence type="ECO:0000259" key="5">
    <source>
        <dbReference type="Pfam" id="PF02826"/>
    </source>
</evidence>
<evidence type="ECO:0000256" key="1">
    <source>
        <dbReference type="ARBA" id="ARBA00023002"/>
    </source>
</evidence>
<gene>
    <name evidence="6" type="ORF">LANO_0F08526G</name>
</gene>